<dbReference type="Proteomes" id="UP001383192">
    <property type="component" value="Unassembled WGS sequence"/>
</dbReference>
<dbReference type="EMBL" id="JAYKXP010000007">
    <property type="protein sequence ID" value="KAK7056383.1"/>
    <property type="molecule type" value="Genomic_DNA"/>
</dbReference>
<name>A0AAW0DYV3_9AGAR</name>
<proteinExistence type="predicted"/>
<comment type="caution">
    <text evidence="1">The sequence shown here is derived from an EMBL/GenBank/DDBJ whole genome shotgun (WGS) entry which is preliminary data.</text>
</comment>
<accession>A0AAW0DYV3</accession>
<reference evidence="1 2" key="1">
    <citation type="submission" date="2024-01" db="EMBL/GenBank/DDBJ databases">
        <title>A draft genome for a cacao thread blight-causing isolate of Paramarasmius palmivorus.</title>
        <authorList>
            <person name="Baruah I.K."/>
            <person name="Bukari Y."/>
            <person name="Amoako-Attah I."/>
            <person name="Meinhardt L.W."/>
            <person name="Bailey B.A."/>
            <person name="Cohen S.P."/>
        </authorList>
    </citation>
    <scope>NUCLEOTIDE SEQUENCE [LARGE SCALE GENOMIC DNA]</scope>
    <source>
        <strain evidence="1 2">GH-12</strain>
    </source>
</reference>
<dbReference type="AlphaFoldDB" id="A0AAW0DYV3"/>
<sequence length="220" mass="24672">MYFTSSYAVYAPISPIHDQSRIELYLRLASGKLRNMPAGFPFCYTSNGITGSICLSYDSYEFVEEITGHSAAVKLEYTKPSRSTGSQHFSWRIYPCNDKRVRSSLKPHRMRLLFSARASTNARALNPDKAAIAHVQVDPAVMDTSYGKAIRHDPSIILKALACSLNRGALVTICESNTVRKAERFPYLKEYSGKLHPKTILFVATGNDGWSEIIHTWSRS</sequence>
<keyword evidence="2" id="KW-1185">Reference proteome</keyword>
<protein>
    <submittedName>
        <fullName evidence="1">Uncharacterized protein</fullName>
    </submittedName>
</protein>
<evidence type="ECO:0000313" key="2">
    <source>
        <dbReference type="Proteomes" id="UP001383192"/>
    </source>
</evidence>
<gene>
    <name evidence="1" type="ORF">VNI00_002937</name>
</gene>
<evidence type="ECO:0000313" key="1">
    <source>
        <dbReference type="EMBL" id="KAK7056383.1"/>
    </source>
</evidence>
<organism evidence="1 2">
    <name type="scientific">Paramarasmius palmivorus</name>
    <dbReference type="NCBI Taxonomy" id="297713"/>
    <lineage>
        <taxon>Eukaryota</taxon>
        <taxon>Fungi</taxon>
        <taxon>Dikarya</taxon>
        <taxon>Basidiomycota</taxon>
        <taxon>Agaricomycotina</taxon>
        <taxon>Agaricomycetes</taxon>
        <taxon>Agaricomycetidae</taxon>
        <taxon>Agaricales</taxon>
        <taxon>Marasmiineae</taxon>
        <taxon>Marasmiaceae</taxon>
        <taxon>Paramarasmius</taxon>
    </lineage>
</organism>